<dbReference type="SUPFAM" id="SSF46689">
    <property type="entry name" value="Homeodomain-like"/>
    <property type="match status" value="1"/>
</dbReference>
<dbReference type="AlphaFoldDB" id="A0A923I2J5"/>
<dbReference type="SUPFAM" id="SSF48498">
    <property type="entry name" value="Tetracyclin repressor-like, C-terminal domain"/>
    <property type="match status" value="1"/>
</dbReference>
<dbReference type="Proteomes" id="UP000612361">
    <property type="component" value="Unassembled WGS sequence"/>
</dbReference>
<evidence type="ECO:0000256" key="5">
    <source>
        <dbReference type="PROSITE-ProRule" id="PRU00335"/>
    </source>
</evidence>
<keyword evidence="1" id="KW-0678">Repressor</keyword>
<feature type="DNA-binding region" description="H-T-H motif" evidence="5">
    <location>
        <begin position="34"/>
        <end position="53"/>
    </location>
</feature>
<keyword evidence="3 5" id="KW-0238">DNA-binding</keyword>
<name>A0A923I2J5_9BURK</name>
<reference evidence="7" key="1">
    <citation type="submission" date="2020-08" db="EMBL/GenBank/DDBJ databases">
        <title>Novel species isolated from subtropical streams in China.</title>
        <authorList>
            <person name="Lu H."/>
        </authorList>
    </citation>
    <scope>NUCLEOTIDE SEQUENCE</scope>
    <source>
        <strain evidence="7">CY7W</strain>
    </source>
</reference>
<dbReference type="PRINTS" id="PR00455">
    <property type="entry name" value="HTHTETR"/>
</dbReference>
<dbReference type="PROSITE" id="PS50977">
    <property type="entry name" value="HTH_TETR_2"/>
    <property type="match status" value="1"/>
</dbReference>
<protein>
    <submittedName>
        <fullName evidence="7">TetR/AcrR family transcriptional regulator</fullName>
    </submittedName>
</protein>
<dbReference type="InterPro" id="IPR001647">
    <property type="entry name" value="HTH_TetR"/>
</dbReference>
<evidence type="ECO:0000256" key="1">
    <source>
        <dbReference type="ARBA" id="ARBA00022491"/>
    </source>
</evidence>
<dbReference type="InterPro" id="IPR036271">
    <property type="entry name" value="Tet_transcr_reg_TetR-rel_C_sf"/>
</dbReference>
<dbReference type="InterPro" id="IPR050109">
    <property type="entry name" value="HTH-type_TetR-like_transc_reg"/>
</dbReference>
<evidence type="ECO:0000259" key="6">
    <source>
        <dbReference type="PROSITE" id="PS50977"/>
    </source>
</evidence>
<gene>
    <name evidence="7" type="ORF">H8K47_11045</name>
</gene>
<feature type="domain" description="HTH tetR-type" evidence="6">
    <location>
        <begin position="11"/>
        <end position="71"/>
    </location>
</feature>
<keyword evidence="4" id="KW-0804">Transcription</keyword>
<organism evidence="7 8">
    <name type="scientific">Undibacterium rugosum</name>
    <dbReference type="NCBI Taxonomy" id="2762291"/>
    <lineage>
        <taxon>Bacteria</taxon>
        <taxon>Pseudomonadati</taxon>
        <taxon>Pseudomonadota</taxon>
        <taxon>Betaproteobacteria</taxon>
        <taxon>Burkholderiales</taxon>
        <taxon>Oxalobacteraceae</taxon>
        <taxon>Undibacterium</taxon>
    </lineage>
</organism>
<comment type="caution">
    <text evidence="7">The sequence shown here is derived from an EMBL/GenBank/DDBJ whole genome shotgun (WGS) entry which is preliminary data.</text>
</comment>
<dbReference type="GO" id="GO:0000976">
    <property type="term" value="F:transcription cis-regulatory region binding"/>
    <property type="evidence" value="ECO:0007669"/>
    <property type="project" value="TreeGrafter"/>
</dbReference>
<dbReference type="RefSeq" id="WP_186881460.1">
    <property type="nucleotide sequence ID" value="NZ_JACOGG010000010.1"/>
</dbReference>
<accession>A0A923I2J5</accession>
<keyword evidence="8" id="KW-1185">Reference proteome</keyword>
<dbReference type="InterPro" id="IPR023772">
    <property type="entry name" value="DNA-bd_HTH_TetR-type_CS"/>
</dbReference>
<evidence type="ECO:0000256" key="2">
    <source>
        <dbReference type="ARBA" id="ARBA00023015"/>
    </source>
</evidence>
<dbReference type="PROSITE" id="PS01081">
    <property type="entry name" value="HTH_TETR_1"/>
    <property type="match status" value="1"/>
</dbReference>
<dbReference type="Pfam" id="PF00440">
    <property type="entry name" value="TetR_N"/>
    <property type="match status" value="1"/>
</dbReference>
<dbReference type="EMBL" id="JACOGG010000010">
    <property type="protein sequence ID" value="MBC3935897.1"/>
    <property type="molecule type" value="Genomic_DNA"/>
</dbReference>
<dbReference type="PANTHER" id="PTHR30055">
    <property type="entry name" value="HTH-TYPE TRANSCRIPTIONAL REGULATOR RUTR"/>
    <property type="match status" value="1"/>
</dbReference>
<dbReference type="Gene3D" id="1.10.357.10">
    <property type="entry name" value="Tetracycline Repressor, domain 2"/>
    <property type="match status" value="1"/>
</dbReference>
<evidence type="ECO:0000256" key="3">
    <source>
        <dbReference type="ARBA" id="ARBA00023125"/>
    </source>
</evidence>
<proteinExistence type="predicted"/>
<keyword evidence="2" id="KW-0805">Transcription regulation</keyword>
<dbReference type="GO" id="GO:0003700">
    <property type="term" value="F:DNA-binding transcription factor activity"/>
    <property type="evidence" value="ECO:0007669"/>
    <property type="project" value="TreeGrafter"/>
</dbReference>
<evidence type="ECO:0000313" key="8">
    <source>
        <dbReference type="Proteomes" id="UP000612361"/>
    </source>
</evidence>
<dbReference type="PANTHER" id="PTHR30055:SF226">
    <property type="entry name" value="HTH-TYPE TRANSCRIPTIONAL REGULATOR PKSA"/>
    <property type="match status" value="1"/>
</dbReference>
<sequence>MARARGIEKRAQLKEQIIRGAVDALVETGLSAVTTRKIAEKAGVNLATLHYYFENKDALLIGALEMIIAQMSHALSADLTTQFDIKTCIENVINNSWRLILLTRDIQILQYELTLYTMRNKEAQSLSKFQYDSYCKVYENAFRQGFGNANESSLIDLGDLARFVVAGMDGLILQYLVDPDEERSARGLKQLITASQSLVSPN</sequence>
<evidence type="ECO:0000256" key="4">
    <source>
        <dbReference type="ARBA" id="ARBA00023163"/>
    </source>
</evidence>
<dbReference type="InterPro" id="IPR009057">
    <property type="entry name" value="Homeodomain-like_sf"/>
</dbReference>
<evidence type="ECO:0000313" key="7">
    <source>
        <dbReference type="EMBL" id="MBC3935897.1"/>
    </source>
</evidence>